<protein>
    <submittedName>
        <fullName evidence="2">Uncharacterized protein</fullName>
    </submittedName>
</protein>
<dbReference type="AlphaFoldDB" id="A0A5B7EW10"/>
<evidence type="ECO:0000256" key="1">
    <source>
        <dbReference type="SAM" id="Phobius"/>
    </source>
</evidence>
<keyword evidence="1" id="KW-1133">Transmembrane helix</keyword>
<name>A0A5B7EW10_PORTR</name>
<dbReference type="Proteomes" id="UP000324222">
    <property type="component" value="Unassembled WGS sequence"/>
</dbReference>
<organism evidence="2 3">
    <name type="scientific">Portunus trituberculatus</name>
    <name type="common">Swimming crab</name>
    <name type="synonym">Neptunus trituberculatus</name>
    <dbReference type="NCBI Taxonomy" id="210409"/>
    <lineage>
        <taxon>Eukaryota</taxon>
        <taxon>Metazoa</taxon>
        <taxon>Ecdysozoa</taxon>
        <taxon>Arthropoda</taxon>
        <taxon>Crustacea</taxon>
        <taxon>Multicrustacea</taxon>
        <taxon>Malacostraca</taxon>
        <taxon>Eumalacostraca</taxon>
        <taxon>Eucarida</taxon>
        <taxon>Decapoda</taxon>
        <taxon>Pleocyemata</taxon>
        <taxon>Brachyura</taxon>
        <taxon>Eubrachyura</taxon>
        <taxon>Portunoidea</taxon>
        <taxon>Portunidae</taxon>
        <taxon>Portuninae</taxon>
        <taxon>Portunus</taxon>
    </lineage>
</organism>
<proteinExistence type="predicted"/>
<keyword evidence="3" id="KW-1185">Reference proteome</keyword>
<keyword evidence="1" id="KW-0472">Membrane</keyword>
<comment type="caution">
    <text evidence="2">The sequence shown here is derived from an EMBL/GenBank/DDBJ whole genome shotgun (WGS) entry which is preliminary data.</text>
</comment>
<dbReference type="EMBL" id="VSRR010003835">
    <property type="protein sequence ID" value="MPC37625.1"/>
    <property type="molecule type" value="Genomic_DNA"/>
</dbReference>
<accession>A0A5B7EW10</accession>
<evidence type="ECO:0000313" key="3">
    <source>
        <dbReference type="Proteomes" id="UP000324222"/>
    </source>
</evidence>
<feature type="transmembrane region" description="Helical" evidence="1">
    <location>
        <begin position="37"/>
        <end position="59"/>
    </location>
</feature>
<evidence type="ECO:0000313" key="2">
    <source>
        <dbReference type="EMBL" id="MPC37625.1"/>
    </source>
</evidence>
<gene>
    <name evidence="2" type="ORF">E2C01_031112</name>
</gene>
<reference evidence="2 3" key="1">
    <citation type="submission" date="2019-05" db="EMBL/GenBank/DDBJ databases">
        <title>Another draft genome of Portunus trituberculatus and its Hox gene families provides insights of decapod evolution.</title>
        <authorList>
            <person name="Jeong J.-H."/>
            <person name="Song I."/>
            <person name="Kim S."/>
            <person name="Choi T."/>
            <person name="Kim D."/>
            <person name="Ryu S."/>
            <person name="Kim W."/>
        </authorList>
    </citation>
    <scope>NUCLEOTIDE SEQUENCE [LARGE SCALE GENOMIC DNA]</scope>
    <source>
        <tissue evidence="2">Muscle</tissue>
    </source>
</reference>
<sequence length="76" mass="8466">MVREEPGGVEECLGGYGDCRLVREAVMPPSLFAEERWHISIVFLFIGVSAPTTFAAKVLGDCILLFTRQNCFSDRL</sequence>
<keyword evidence="1" id="KW-0812">Transmembrane</keyword>